<organism evidence="2">
    <name type="scientific">hydrothermal vent metagenome</name>
    <dbReference type="NCBI Taxonomy" id="652676"/>
    <lineage>
        <taxon>unclassified sequences</taxon>
        <taxon>metagenomes</taxon>
        <taxon>ecological metagenomes</taxon>
    </lineage>
</organism>
<accession>A0A1W1BGH8</accession>
<sequence>MIKYIISLSLIISSINAINLNGMMKIVKKNSRDISVVERRIKTANENMKLVTKWDNPILGLGINDIHLNDIISRDLEAMQSQYISISQTIPTNSKLEIKENIERKNSEVYRLLLQDKIVKIESILKEYLSKRVIVFKKLKLINSYLANISKLNNLYEELSKIDAKNHRNYIDSNILYSNLLIQKENLNSQLKIIKLQIEKLLYKKIGKISFGLKPPLRVRNININNHPFILSKQESINREDYNIKLQYANKIPDMKLNGGYFNRVDREDYISMSLSMPLTVNGREKISIQKAKILKMQRYDELEISKNRFNSEIKILREIMKSSYKNYNMIKSQILPQKEHIKDMLDSEILTQNIGSDSIINSITDIIKEELLGLNELDRYYNAYSKLTYFKGVRR</sequence>
<dbReference type="Gene3D" id="1.20.1600.10">
    <property type="entry name" value="Outer membrane efflux proteins (OEP)"/>
    <property type="match status" value="1"/>
</dbReference>
<dbReference type="SUPFAM" id="SSF56954">
    <property type="entry name" value="Outer membrane efflux proteins (OEP)"/>
    <property type="match status" value="1"/>
</dbReference>
<dbReference type="GO" id="GO:0015562">
    <property type="term" value="F:efflux transmembrane transporter activity"/>
    <property type="evidence" value="ECO:0007669"/>
    <property type="project" value="InterPro"/>
</dbReference>
<protein>
    <submittedName>
        <fullName evidence="2">Heavy metal RND efflux outer membrane protein, CzcC family</fullName>
    </submittedName>
</protein>
<gene>
    <name evidence="2" type="ORF">MNB_SV-9-1545</name>
</gene>
<feature type="coiled-coil region" evidence="1">
    <location>
        <begin position="142"/>
        <end position="204"/>
    </location>
</feature>
<reference evidence="2" key="1">
    <citation type="submission" date="2016-10" db="EMBL/GenBank/DDBJ databases">
        <authorList>
            <person name="de Groot N.N."/>
        </authorList>
    </citation>
    <scope>NUCLEOTIDE SEQUENCE</scope>
</reference>
<dbReference type="EMBL" id="FPHG01000017">
    <property type="protein sequence ID" value="SFV52608.1"/>
    <property type="molecule type" value="Genomic_DNA"/>
</dbReference>
<proteinExistence type="predicted"/>
<name>A0A1W1BGH8_9ZZZZ</name>
<dbReference type="AlphaFoldDB" id="A0A1W1BGH8"/>
<keyword evidence="1" id="KW-0175">Coiled coil</keyword>
<evidence type="ECO:0000256" key="1">
    <source>
        <dbReference type="SAM" id="Coils"/>
    </source>
</evidence>
<evidence type="ECO:0000313" key="2">
    <source>
        <dbReference type="EMBL" id="SFV52608.1"/>
    </source>
</evidence>